<dbReference type="GO" id="GO:0005737">
    <property type="term" value="C:cytoplasm"/>
    <property type="evidence" value="ECO:0007669"/>
    <property type="project" value="UniProtKB-SubCell"/>
</dbReference>
<feature type="compositionally biased region" description="Basic and acidic residues" evidence="13">
    <location>
        <begin position="737"/>
        <end position="752"/>
    </location>
</feature>
<feature type="domain" description="C2H2-type" evidence="14">
    <location>
        <begin position="226"/>
        <end position="256"/>
    </location>
</feature>
<keyword evidence="8" id="KW-0862">Zinc</keyword>
<keyword evidence="3" id="KW-0963">Cytoplasm</keyword>
<evidence type="ECO:0000259" key="14">
    <source>
        <dbReference type="PROSITE" id="PS50157"/>
    </source>
</evidence>
<keyword evidence="5" id="KW-0479">Metal-binding</keyword>
<feature type="region of interest" description="Disordered" evidence="13">
    <location>
        <begin position="538"/>
        <end position="702"/>
    </location>
</feature>
<evidence type="ECO:0000256" key="3">
    <source>
        <dbReference type="ARBA" id="ARBA00022490"/>
    </source>
</evidence>
<feature type="compositionally biased region" description="Low complexity" evidence="13">
    <location>
        <begin position="183"/>
        <end position="222"/>
    </location>
</feature>
<dbReference type="SMART" id="SM00355">
    <property type="entry name" value="ZnF_C2H2"/>
    <property type="match status" value="3"/>
</dbReference>
<feature type="compositionally biased region" description="Polar residues" evidence="13">
    <location>
        <begin position="563"/>
        <end position="574"/>
    </location>
</feature>
<evidence type="ECO:0000256" key="12">
    <source>
        <dbReference type="PROSITE-ProRule" id="PRU00042"/>
    </source>
</evidence>
<dbReference type="EMBL" id="LCWV01000003">
    <property type="protein sequence ID" value="PWI74914.1"/>
    <property type="molecule type" value="Genomic_DNA"/>
</dbReference>
<dbReference type="PROSITE" id="PS50157">
    <property type="entry name" value="ZINC_FINGER_C2H2_2"/>
    <property type="match status" value="3"/>
</dbReference>
<proteinExistence type="inferred from homology"/>
<feature type="domain" description="C2H2-type" evidence="14">
    <location>
        <begin position="292"/>
        <end position="319"/>
    </location>
</feature>
<evidence type="ECO:0000256" key="7">
    <source>
        <dbReference type="ARBA" id="ARBA00022771"/>
    </source>
</evidence>
<organism evidence="15 16">
    <name type="scientific">Purpureocillium lilacinum</name>
    <name type="common">Paecilomyces lilacinus</name>
    <dbReference type="NCBI Taxonomy" id="33203"/>
    <lineage>
        <taxon>Eukaryota</taxon>
        <taxon>Fungi</taxon>
        <taxon>Dikarya</taxon>
        <taxon>Ascomycota</taxon>
        <taxon>Pezizomycotina</taxon>
        <taxon>Sordariomycetes</taxon>
        <taxon>Hypocreomycetidae</taxon>
        <taxon>Hypocreales</taxon>
        <taxon>Ophiocordycipitaceae</taxon>
        <taxon>Purpureocillium</taxon>
    </lineage>
</organism>
<feature type="region of interest" description="Disordered" evidence="13">
    <location>
        <begin position="183"/>
        <end position="223"/>
    </location>
</feature>
<evidence type="ECO:0000256" key="11">
    <source>
        <dbReference type="ARBA" id="ARBA00039490"/>
    </source>
</evidence>
<evidence type="ECO:0000313" key="16">
    <source>
        <dbReference type="Proteomes" id="UP000245956"/>
    </source>
</evidence>
<accession>A0A2U3EK66</accession>
<keyword evidence="6" id="KW-0677">Repeat</keyword>
<feature type="compositionally biased region" description="Polar residues" evidence="13">
    <location>
        <begin position="626"/>
        <end position="636"/>
    </location>
</feature>
<evidence type="ECO:0000256" key="6">
    <source>
        <dbReference type="ARBA" id="ARBA00022737"/>
    </source>
</evidence>
<dbReference type="InterPro" id="IPR036236">
    <property type="entry name" value="Znf_C2H2_sf"/>
</dbReference>
<feature type="compositionally biased region" description="Low complexity" evidence="13">
    <location>
        <begin position="615"/>
        <end position="625"/>
    </location>
</feature>
<comment type="caution">
    <text evidence="15">The sequence shown here is derived from an EMBL/GenBank/DDBJ whole genome shotgun (WGS) entry which is preliminary data.</text>
</comment>
<feature type="compositionally biased region" description="Polar residues" evidence="13">
    <location>
        <begin position="604"/>
        <end position="613"/>
    </location>
</feature>
<dbReference type="FunFam" id="3.30.160.60:FF:000458">
    <property type="entry name" value="pH-response transcription factor pacC/RIM101"/>
    <property type="match status" value="1"/>
</dbReference>
<feature type="region of interest" description="Disordered" evidence="13">
    <location>
        <begin position="722"/>
        <end position="779"/>
    </location>
</feature>
<dbReference type="PROSITE" id="PS00028">
    <property type="entry name" value="ZINC_FINGER_C2H2_1"/>
    <property type="match status" value="2"/>
</dbReference>
<keyword evidence="9" id="KW-0539">Nucleus</keyword>
<reference evidence="15 16" key="1">
    <citation type="journal article" date="2016" name="Front. Microbiol.">
        <title>Genome and transcriptome sequences reveal the specific parasitism of the nematophagous Purpureocillium lilacinum 36-1.</title>
        <authorList>
            <person name="Xie J."/>
            <person name="Li S."/>
            <person name="Mo C."/>
            <person name="Xiao X."/>
            <person name="Peng D."/>
            <person name="Wang G."/>
            <person name="Xiao Y."/>
        </authorList>
    </citation>
    <scope>NUCLEOTIDE SEQUENCE [LARGE SCALE GENOMIC DNA]</scope>
    <source>
        <strain evidence="15 16">36-1</strain>
    </source>
</reference>
<dbReference type="InterPro" id="IPR050806">
    <property type="entry name" value="pacC/RIM101"/>
</dbReference>
<sequence>MAPRGAPANRKVVMAADGKRWAKRPDFAKTWRSWHGQLRRKSWRTRVSGYALGALPAAAVVLPQVTPAVAPSRIPRCECQDRQEIPLALSRLPRLLGVSALPQGAGGPGNLLQRAASSSILALQLSNFPSCRRSFRFSCRPPPPRSRLFLRPLSSPAAVEPSIRLHATARLFQIPPHAAMAAQVSDAAQASSASSNNSGDSKSNTPAPSSATSSTSQHASSPDDNLTCRWNQCNQKFSSPETLYEHICERHVGRKSTNNLNLTCQWNSCRTTTVKRDHITSHIRVHVPLKPHKCEFCGKSFKRPQDLKKHVKTHADDSVLSRPGQDLNYRTQAAKAPSYYDHNGQIRGGVGAFSHQPAHGSYYAPQPSTNYALYFNQPPLNTPRSEHVGYGTAAAGGYDRKRAYDRTYDAMDDFFGHVKRRQIDPTSYAQIGRSLLPLHNSLSMPNGPLATAEQYMPQHAPAPSMVHSGPAPTTNPLTQQYYLPSARTQKDLMQLDGLLGQMQDTIYENANHATAGVHIHNHGDGHLGGFRHSPSPTVLQRSPGGLPVTADTYQPVTAPSMASPLTTISSTGTPAVTPPSSSMSYTSGHSPSPSASSGLSPQSRHSSTASSVMYPTLPTTLPTVTQGFGQSTTATLGPSFESNERRRYSGGMLQRARGMPPPPPRTAEESGRTTPKAGDSALSVGSPSSESDSDSTKEREEQYDRWLENMRVIESLREYVRRRLERREYADEDGETREDRKNGDAMDVDVKSPRSMPLQPIGPREGGSSLYPRLPVPGS</sequence>
<evidence type="ECO:0000313" key="15">
    <source>
        <dbReference type="EMBL" id="PWI74914.1"/>
    </source>
</evidence>
<dbReference type="PANTHER" id="PTHR47257">
    <property type="entry name" value="PH-RESPONSE TRANSCRIPTION FACTOR PACC/RIM101"/>
    <property type="match status" value="1"/>
</dbReference>
<keyword evidence="4" id="KW-0678">Repressor</keyword>
<dbReference type="GO" id="GO:0045944">
    <property type="term" value="P:positive regulation of transcription by RNA polymerase II"/>
    <property type="evidence" value="ECO:0007669"/>
    <property type="project" value="TreeGrafter"/>
</dbReference>
<dbReference type="AlphaFoldDB" id="A0A2U3EK66"/>
<dbReference type="InterPro" id="IPR013087">
    <property type="entry name" value="Znf_C2H2_type"/>
</dbReference>
<dbReference type="Proteomes" id="UP000245956">
    <property type="component" value="Unassembled WGS sequence"/>
</dbReference>
<gene>
    <name evidence="15" type="ORF">PCL_08228</name>
</gene>
<dbReference type="GO" id="GO:0008270">
    <property type="term" value="F:zinc ion binding"/>
    <property type="evidence" value="ECO:0007669"/>
    <property type="project" value="UniProtKB-KW"/>
</dbReference>
<dbReference type="Gene3D" id="3.30.160.60">
    <property type="entry name" value="Classic Zinc Finger"/>
    <property type="match status" value="2"/>
</dbReference>
<feature type="compositionally biased region" description="Low complexity" evidence="13">
    <location>
        <begin position="578"/>
        <end position="603"/>
    </location>
</feature>
<name>A0A2U3EK66_PURLI</name>
<dbReference type="PANTHER" id="PTHR47257:SF1">
    <property type="entry name" value="PH-RESPONSE TRANSCRIPTION FACTOR PACC_RIM101"/>
    <property type="match status" value="1"/>
</dbReference>
<comment type="subcellular location">
    <subcellularLocation>
        <location evidence="2">Cytoplasm</location>
    </subcellularLocation>
    <subcellularLocation>
        <location evidence="1">Nucleus</location>
    </subcellularLocation>
</comment>
<evidence type="ECO:0000256" key="4">
    <source>
        <dbReference type="ARBA" id="ARBA00022491"/>
    </source>
</evidence>
<protein>
    <recommendedName>
        <fullName evidence="11">pH-response transcription factor pacC/RIM101</fullName>
    </recommendedName>
</protein>
<dbReference type="GO" id="GO:0005634">
    <property type="term" value="C:nucleus"/>
    <property type="evidence" value="ECO:0007669"/>
    <property type="project" value="UniProtKB-SubCell"/>
</dbReference>
<evidence type="ECO:0000256" key="9">
    <source>
        <dbReference type="ARBA" id="ARBA00023242"/>
    </source>
</evidence>
<evidence type="ECO:0000256" key="10">
    <source>
        <dbReference type="ARBA" id="ARBA00038089"/>
    </source>
</evidence>
<evidence type="ECO:0000256" key="1">
    <source>
        <dbReference type="ARBA" id="ARBA00004123"/>
    </source>
</evidence>
<keyword evidence="7 12" id="KW-0863">Zinc-finger</keyword>
<feature type="domain" description="C2H2-type" evidence="14">
    <location>
        <begin position="262"/>
        <end position="291"/>
    </location>
</feature>
<comment type="similarity">
    <text evidence="10">Belongs to the pacC/RIM101 family.</text>
</comment>
<evidence type="ECO:0000256" key="5">
    <source>
        <dbReference type="ARBA" id="ARBA00022723"/>
    </source>
</evidence>
<evidence type="ECO:0000256" key="2">
    <source>
        <dbReference type="ARBA" id="ARBA00004496"/>
    </source>
</evidence>
<evidence type="ECO:0000256" key="8">
    <source>
        <dbReference type="ARBA" id="ARBA00022833"/>
    </source>
</evidence>
<dbReference type="SUPFAM" id="SSF57667">
    <property type="entry name" value="beta-beta-alpha zinc fingers"/>
    <property type="match status" value="2"/>
</dbReference>
<evidence type="ECO:0000256" key="13">
    <source>
        <dbReference type="SAM" id="MobiDB-lite"/>
    </source>
</evidence>
<dbReference type="FunFam" id="3.30.160.60:FF:001875">
    <property type="entry name" value="pH-response transcription factor pacC/RIM101"/>
    <property type="match status" value="1"/>
</dbReference>